<dbReference type="InterPro" id="IPR035892">
    <property type="entry name" value="C2_domain_sf"/>
</dbReference>
<dbReference type="SUPFAM" id="SSF48371">
    <property type="entry name" value="ARM repeat"/>
    <property type="match status" value="1"/>
</dbReference>
<dbReference type="PROSITE" id="PS00916">
    <property type="entry name" value="PI3_4_KINASE_2"/>
    <property type="match status" value="1"/>
</dbReference>
<dbReference type="SMART" id="SM00146">
    <property type="entry name" value="PI3Kc"/>
    <property type="match status" value="1"/>
</dbReference>
<dbReference type="Pfam" id="PF00792">
    <property type="entry name" value="PI3K_C2"/>
    <property type="match status" value="1"/>
</dbReference>
<dbReference type="AlphaFoldDB" id="A0AAU9L5Z8"/>
<dbReference type="SMART" id="SM00142">
    <property type="entry name" value="PI3K_C2"/>
    <property type="match status" value="1"/>
</dbReference>
<dbReference type="EC" id="2.7.1.137" evidence="1"/>
<dbReference type="CDD" id="cd08397">
    <property type="entry name" value="C2_PI3K_class_III"/>
    <property type="match status" value="1"/>
</dbReference>
<feature type="domain" description="PIK helical" evidence="9">
    <location>
        <begin position="347"/>
        <end position="552"/>
    </location>
</feature>
<evidence type="ECO:0000259" key="9">
    <source>
        <dbReference type="PROSITE" id="PS51545"/>
    </source>
</evidence>
<dbReference type="GO" id="GO:0000407">
    <property type="term" value="C:phagophore assembly site"/>
    <property type="evidence" value="ECO:0007669"/>
    <property type="project" value="TreeGrafter"/>
</dbReference>
<dbReference type="PANTHER" id="PTHR10048:SF7">
    <property type="entry name" value="PHOSPHATIDYLINOSITOL 3-KINASE CATALYTIC SUBUNIT TYPE 3"/>
    <property type="match status" value="1"/>
</dbReference>
<dbReference type="InterPro" id="IPR018936">
    <property type="entry name" value="PI3/4_kinase_CS"/>
</dbReference>
<evidence type="ECO:0000259" key="10">
    <source>
        <dbReference type="PROSITE" id="PS51547"/>
    </source>
</evidence>
<dbReference type="GO" id="GO:0000045">
    <property type="term" value="P:autophagosome assembly"/>
    <property type="evidence" value="ECO:0007669"/>
    <property type="project" value="TreeGrafter"/>
</dbReference>
<dbReference type="Pfam" id="PF00613">
    <property type="entry name" value="PI3Ka"/>
    <property type="match status" value="1"/>
</dbReference>
<organism evidence="11 12">
    <name type="scientific">Peronospora belbahrii</name>
    <dbReference type="NCBI Taxonomy" id="622444"/>
    <lineage>
        <taxon>Eukaryota</taxon>
        <taxon>Sar</taxon>
        <taxon>Stramenopiles</taxon>
        <taxon>Oomycota</taxon>
        <taxon>Peronosporomycetes</taxon>
        <taxon>Peronosporales</taxon>
        <taxon>Peronosporaceae</taxon>
        <taxon>Peronospora</taxon>
    </lineage>
</organism>
<dbReference type="InterPro" id="IPR008290">
    <property type="entry name" value="PI3K_Vps34"/>
</dbReference>
<evidence type="ECO:0000256" key="5">
    <source>
        <dbReference type="ARBA" id="ARBA00022840"/>
    </source>
</evidence>
<keyword evidence="4 6" id="KW-0418">Kinase</keyword>
<dbReference type="Gene3D" id="1.10.1070.11">
    <property type="entry name" value="Phosphatidylinositol 3-/4-kinase, catalytic domain"/>
    <property type="match status" value="2"/>
</dbReference>
<accession>A0AAU9L5Z8</accession>
<dbReference type="GO" id="GO:0006897">
    <property type="term" value="P:endocytosis"/>
    <property type="evidence" value="ECO:0007669"/>
    <property type="project" value="TreeGrafter"/>
</dbReference>
<evidence type="ECO:0000259" key="8">
    <source>
        <dbReference type="PROSITE" id="PS50290"/>
    </source>
</evidence>
<dbReference type="CDD" id="cd00896">
    <property type="entry name" value="PI3Kc_III"/>
    <property type="match status" value="1"/>
</dbReference>
<dbReference type="GO" id="GO:0048015">
    <property type="term" value="P:phosphatidylinositol-mediated signaling"/>
    <property type="evidence" value="ECO:0007669"/>
    <property type="project" value="TreeGrafter"/>
</dbReference>
<reference evidence="11" key="1">
    <citation type="submission" date="2021-11" db="EMBL/GenBank/DDBJ databases">
        <authorList>
            <person name="Islam A."/>
            <person name="Islam S."/>
            <person name="Flora M.S."/>
            <person name="Rahman M."/>
            <person name="Ziaur R.M."/>
            <person name="Epstein J.H."/>
            <person name="Hassan M."/>
            <person name="Klassen M."/>
            <person name="Woodard K."/>
            <person name="Webb A."/>
            <person name="Webby R.J."/>
            <person name="El Zowalaty M.E."/>
        </authorList>
    </citation>
    <scope>NUCLEOTIDE SEQUENCE</scope>
    <source>
        <strain evidence="11">Pbs3</strain>
    </source>
</reference>
<dbReference type="InterPro" id="IPR000403">
    <property type="entry name" value="PI3/4_kinase_cat_dom"/>
</dbReference>
<dbReference type="GO" id="GO:0016303">
    <property type="term" value="F:1-phosphatidylinositol-3-kinase activity"/>
    <property type="evidence" value="ECO:0007669"/>
    <property type="project" value="UniProtKB-EC"/>
</dbReference>
<dbReference type="GO" id="GO:0005524">
    <property type="term" value="F:ATP binding"/>
    <property type="evidence" value="ECO:0007669"/>
    <property type="project" value="UniProtKB-UniRule"/>
</dbReference>
<dbReference type="InterPro" id="IPR015433">
    <property type="entry name" value="PI3/4_kinase"/>
</dbReference>
<dbReference type="GO" id="GO:0005768">
    <property type="term" value="C:endosome"/>
    <property type="evidence" value="ECO:0007669"/>
    <property type="project" value="TreeGrafter"/>
</dbReference>
<dbReference type="GO" id="GO:0034272">
    <property type="term" value="C:phosphatidylinositol 3-kinase complex, class III, type II"/>
    <property type="evidence" value="ECO:0007669"/>
    <property type="project" value="TreeGrafter"/>
</dbReference>
<sequence length="941" mass="106248">MTSRLKEYRYYLSSGVSTGISVKVSLIELAPALGCSVSGDAPKRAVSEAHFAGLEQLAGSSSEVRNSPVSEIFLTAQVFSDGLPLHSMVVSSKGPTKCSNSTIYWNEWISFPVRYRDLSCNSLLAITIWGVGWVPIGGSTISFFTKQGVLRDGVQCLRIWEGREADSSPNTATPSEIDEEWVRQECFRLDKLREKYERKEIARNEWMDSVTDRRIARIRRGSEPPTRKDALGPFCSYRKDALLWLEMPYFGDVVVYEEEPYSQRNLTSSYTAEMGPKRMSYENGNVSSATASYDSHTLSGSYDLANVASAGSRELPSLVTVWDPDLNEDNPAERKYRRLARDILRGSIDPNLKPSRDEKARIELLLATPTDNLKNEDKDLLWKFRYTLTDNKKAVVKFLLSVDWKDELEVKQATDLLSQWCEIDIADALKLLGREKEFKHEIVRHFAVSTLATAKNEDLLDFLLQLVQALRYEKPGAGITSSRGAMSGDETGSTDGSMACESLGPLARFLIARSSTNFQMANYFYWYLKVEAGEQTNDSEIFHTVLNQMLTEMKRDEEKKPIYDMLMAQRDFMSHILAIHNKAREEKGRKDQKEEKLRQYLKQLPWPKGTIISLPLDPVVHLSGVVASSAKMFKSAMYPAVIQFQTLIPPTDQPYHLISGEGEGHHPPNISQSMFGGSDMSIARESLPTRMISLLHREKEGPMYKFMVKNGDDLRQDQLIMQMFILMDRLLKKVNLDLKLTPYRILATGANDGLMEFVQNSYPVSYVVSHFESPQIVTFLRKHNPDPSAEFGIAPESLSTYVKSVAGYCVLTYLLGIGDRHLDNLMMKAEGHMFHIDFGFVFGADPKPYPPPFKLTKEMVEGMGGPTSEHYQKFTTLMADSGIEELSANPATTLLKVEEKFRLDLTDEQAEQFFLGLINDSVSALFPLLVDWIHKVATKLK</sequence>
<dbReference type="Gene3D" id="3.30.1010.10">
    <property type="entry name" value="Phosphatidylinositol 3-kinase Catalytic Subunit, Chain A, domain 4"/>
    <property type="match status" value="1"/>
</dbReference>
<dbReference type="InterPro" id="IPR016024">
    <property type="entry name" value="ARM-type_fold"/>
</dbReference>
<keyword evidence="2 6" id="KW-0808">Transferase</keyword>
<gene>
    <name evidence="11" type="ORF">PBS003_LOCUS6805</name>
</gene>
<keyword evidence="5 6" id="KW-0067">ATP-binding</keyword>
<name>A0AAU9L5Z8_9STRA</name>
<dbReference type="InterPro" id="IPR002420">
    <property type="entry name" value="PI3K-type_C2_dom"/>
</dbReference>
<dbReference type="Gene3D" id="1.25.40.70">
    <property type="entry name" value="Phosphatidylinositol 3-kinase, accessory domain (PIK)"/>
    <property type="match status" value="1"/>
</dbReference>
<dbReference type="InterPro" id="IPR042236">
    <property type="entry name" value="PI3K_accessory_sf"/>
</dbReference>
<evidence type="ECO:0000256" key="6">
    <source>
        <dbReference type="PIRNR" id="PIRNR000587"/>
    </source>
</evidence>
<dbReference type="PROSITE" id="PS50290">
    <property type="entry name" value="PI3_4_KINASE_3"/>
    <property type="match status" value="1"/>
</dbReference>
<dbReference type="GO" id="GO:0005777">
    <property type="term" value="C:peroxisome"/>
    <property type="evidence" value="ECO:0007669"/>
    <property type="project" value="TreeGrafter"/>
</dbReference>
<dbReference type="EMBL" id="CAKKTJ010000324">
    <property type="protein sequence ID" value="CAH0480180.1"/>
    <property type="molecule type" value="Genomic_DNA"/>
</dbReference>
<evidence type="ECO:0000313" key="11">
    <source>
        <dbReference type="EMBL" id="CAH0480180.1"/>
    </source>
</evidence>
<evidence type="ECO:0000256" key="1">
    <source>
        <dbReference type="ARBA" id="ARBA00012073"/>
    </source>
</evidence>
<feature type="domain" description="PI3K/PI4K catalytic" evidence="8">
    <location>
        <begin position="676"/>
        <end position="941"/>
    </location>
</feature>
<evidence type="ECO:0000256" key="7">
    <source>
        <dbReference type="PROSITE-ProRule" id="PRU00880"/>
    </source>
</evidence>
<evidence type="ECO:0000256" key="4">
    <source>
        <dbReference type="ARBA" id="ARBA00022777"/>
    </source>
</evidence>
<dbReference type="PROSITE" id="PS00915">
    <property type="entry name" value="PI3_4_KINASE_1"/>
    <property type="match status" value="1"/>
</dbReference>
<dbReference type="Gene3D" id="2.60.40.150">
    <property type="entry name" value="C2 domain"/>
    <property type="match status" value="1"/>
</dbReference>
<dbReference type="SUPFAM" id="SSF49562">
    <property type="entry name" value="C2 domain (Calcium/lipid-binding domain, CaLB)"/>
    <property type="match status" value="1"/>
</dbReference>
<dbReference type="PANTHER" id="PTHR10048">
    <property type="entry name" value="PHOSPHATIDYLINOSITOL KINASE"/>
    <property type="match status" value="1"/>
</dbReference>
<comment type="caution">
    <text evidence="11">The sequence shown here is derived from an EMBL/GenBank/DDBJ whole genome shotgun (WGS) entry which is preliminary data.</text>
</comment>
<dbReference type="InterPro" id="IPR001263">
    <property type="entry name" value="PI3K_accessory_dom"/>
</dbReference>
<proteinExistence type="inferred from homology"/>
<dbReference type="InterPro" id="IPR036940">
    <property type="entry name" value="PI3/4_kinase_cat_sf"/>
</dbReference>
<dbReference type="InterPro" id="IPR011009">
    <property type="entry name" value="Kinase-like_dom_sf"/>
</dbReference>
<dbReference type="GO" id="GO:0034271">
    <property type="term" value="C:phosphatidylinositol 3-kinase complex, class III, type I"/>
    <property type="evidence" value="ECO:0007669"/>
    <property type="project" value="TreeGrafter"/>
</dbReference>
<protein>
    <recommendedName>
        <fullName evidence="1">phosphatidylinositol 3-kinase</fullName>
        <ecNumber evidence="1">2.7.1.137</ecNumber>
    </recommendedName>
</protein>
<evidence type="ECO:0000313" key="12">
    <source>
        <dbReference type="Proteomes" id="UP001160483"/>
    </source>
</evidence>
<dbReference type="PROSITE" id="PS51547">
    <property type="entry name" value="C2_PI3K"/>
    <property type="match status" value="1"/>
</dbReference>
<dbReference type="PROSITE" id="PS51545">
    <property type="entry name" value="PIK_HELICAL"/>
    <property type="match status" value="1"/>
</dbReference>
<comment type="similarity">
    <text evidence="6 7">Belongs to the PI3/PI4-kinase family.</text>
</comment>
<dbReference type="SMART" id="SM00145">
    <property type="entry name" value="PI3Ka"/>
    <property type="match status" value="1"/>
</dbReference>
<dbReference type="SUPFAM" id="SSF56112">
    <property type="entry name" value="Protein kinase-like (PK-like)"/>
    <property type="match status" value="1"/>
</dbReference>
<dbReference type="Proteomes" id="UP001160483">
    <property type="component" value="Unassembled WGS sequence"/>
</dbReference>
<evidence type="ECO:0000256" key="2">
    <source>
        <dbReference type="ARBA" id="ARBA00022679"/>
    </source>
</evidence>
<dbReference type="InterPro" id="IPR057756">
    <property type="entry name" value="PI3-kinase_type3/VPS34_cat"/>
</dbReference>
<dbReference type="PIRSF" id="PIRSF000587">
    <property type="entry name" value="PI3K_Vps34"/>
    <property type="match status" value="1"/>
</dbReference>
<dbReference type="Pfam" id="PF00454">
    <property type="entry name" value="PI3_PI4_kinase"/>
    <property type="match status" value="1"/>
</dbReference>
<feature type="domain" description="C2 PI3K-type" evidence="10">
    <location>
        <begin position="50"/>
        <end position="199"/>
    </location>
</feature>
<evidence type="ECO:0000256" key="3">
    <source>
        <dbReference type="ARBA" id="ARBA00022741"/>
    </source>
</evidence>
<keyword evidence="3 6" id="KW-0547">Nucleotide-binding</keyword>